<protein>
    <submittedName>
        <fullName evidence="4">NTP transferase domain-containing protein</fullName>
    </submittedName>
</protein>
<dbReference type="EMBL" id="JAJEKE010000002">
    <property type="protein sequence ID" value="MCQ1528600.1"/>
    <property type="molecule type" value="Genomic_DNA"/>
</dbReference>
<keyword evidence="5" id="KW-1185">Reference proteome</keyword>
<proteinExistence type="predicted"/>
<keyword evidence="1 4" id="KW-0808">Transferase</keyword>
<name>A0ABT1NBF9_9FIRM</name>
<sequence length="246" mass="27531">MNAFILAAGQGSRLRASIPKCLLEVNNEPLLERSLKCMKGIDSIIKSVVIIGNGGVWTKDTEGQALKIAHKYSAETIVNKNSMETHSTESLKIALEEMKQLDDLLIIDGDLVYDERIVKELAQQEGSVLLVGEQHSSSGSKVKYEKNKSGQVILQEISESIQSEYVYLGMMKLDKDHVLIIKDLIEEPKYKKDILAVILNDICKVIELRCFFLIKDVAERVPCIQGNVININTKNDLENAGRIFNK</sequence>
<dbReference type="SUPFAM" id="SSF53448">
    <property type="entry name" value="Nucleotide-diphospho-sugar transferases"/>
    <property type="match status" value="1"/>
</dbReference>
<evidence type="ECO:0000256" key="2">
    <source>
        <dbReference type="ARBA" id="ARBA00022695"/>
    </source>
</evidence>
<evidence type="ECO:0000259" key="3">
    <source>
        <dbReference type="Pfam" id="PF12804"/>
    </source>
</evidence>
<dbReference type="RefSeq" id="WP_255226119.1">
    <property type="nucleotide sequence ID" value="NZ_JAJEKE010000002.1"/>
</dbReference>
<keyword evidence="2" id="KW-0548">Nucleotidyltransferase</keyword>
<dbReference type="Gene3D" id="3.90.550.10">
    <property type="entry name" value="Spore Coat Polysaccharide Biosynthesis Protein SpsA, Chain A"/>
    <property type="match status" value="1"/>
</dbReference>
<dbReference type="Pfam" id="PF12804">
    <property type="entry name" value="NTP_transf_3"/>
    <property type="match status" value="1"/>
</dbReference>
<organism evidence="4 5">
    <name type="scientific">Lutispora saccharofermentans</name>
    <dbReference type="NCBI Taxonomy" id="3024236"/>
    <lineage>
        <taxon>Bacteria</taxon>
        <taxon>Bacillati</taxon>
        <taxon>Bacillota</taxon>
        <taxon>Clostridia</taxon>
        <taxon>Lutisporales</taxon>
        <taxon>Lutisporaceae</taxon>
        <taxon>Lutispora</taxon>
    </lineage>
</organism>
<reference evidence="4 5" key="1">
    <citation type="submission" date="2021-10" db="EMBL/GenBank/DDBJ databases">
        <title>Lutispora strain m25 sp. nov., a thermophilic, non-spore-forming bacterium isolated from a lab-scale methanogenic bioreactor digesting anaerobic sludge.</title>
        <authorList>
            <person name="El Houari A."/>
            <person name="Mcdonald J."/>
        </authorList>
    </citation>
    <scope>NUCLEOTIDE SEQUENCE [LARGE SCALE GENOMIC DNA]</scope>
    <source>
        <strain evidence="5">m25</strain>
    </source>
</reference>
<dbReference type="InterPro" id="IPR025877">
    <property type="entry name" value="MobA-like_NTP_Trfase"/>
</dbReference>
<dbReference type="PANTHER" id="PTHR43584">
    <property type="entry name" value="NUCLEOTIDYL TRANSFERASE"/>
    <property type="match status" value="1"/>
</dbReference>
<feature type="domain" description="MobA-like NTP transferase" evidence="3">
    <location>
        <begin position="3"/>
        <end position="124"/>
    </location>
</feature>
<gene>
    <name evidence="4" type="ORF">LJD61_03455</name>
</gene>
<dbReference type="GO" id="GO:0016740">
    <property type="term" value="F:transferase activity"/>
    <property type="evidence" value="ECO:0007669"/>
    <property type="project" value="UniProtKB-KW"/>
</dbReference>
<accession>A0ABT1NBF9</accession>
<dbReference type="Proteomes" id="UP001651880">
    <property type="component" value="Unassembled WGS sequence"/>
</dbReference>
<evidence type="ECO:0000256" key="1">
    <source>
        <dbReference type="ARBA" id="ARBA00022679"/>
    </source>
</evidence>
<evidence type="ECO:0000313" key="4">
    <source>
        <dbReference type="EMBL" id="MCQ1528600.1"/>
    </source>
</evidence>
<comment type="caution">
    <text evidence="4">The sequence shown here is derived from an EMBL/GenBank/DDBJ whole genome shotgun (WGS) entry which is preliminary data.</text>
</comment>
<evidence type="ECO:0000313" key="5">
    <source>
        <dbReference type="Proteomes" id="UP001651880"/>
    </source>
</evidence>
<dbReference type="InterPro" id="IPR050065">
    <property type="entry name" value="GlmU-like"/>
</dbReference>
<dbReference type="InterPro" id="IPR029044">
    <property type="entry name" value="Nucleotide-diphossugar_trans"/>
</dbReference>
<dbReference type="PANTHER" id="PTHR43584:SF8">
    <property type="entry name" value="N-ACETYLMURAMATE ALPHA-1-PHOSPHATE URIDYLYLTRANSFERASE"/>
    <property type="match status" value="1"/>
</dbReference>